<organism evidence="1">
    <name type="scientific">marine metagenome</name>
    <dbReference type="NCBI Taxonomy" id="408172"/>
    <lineage>
        <taxon>unclassified sequences</taxon>
        <taxon>metagenomes</taxon>
        <taxon>ecological metagenomes</taxon>
    </lineage>
</organism>
<reference evidence="1" key="1">
    <citation type="submission" date="2018-05" db="EMBL/GenBank/DDBJ databases">
        <authorList>
            <person name="Lanie J.A."/>
            <person name="Ng W.-L."/>
            <person name="Kazmierczak K.M."/>
            <person name="Andrzejewski T.M."/>
            <person name="Davidsen T.M."/>
            <person name="Wayne K.J."/>
            <person name="Tettelin H."/>
            <person name="Glass J.I."/>
            <person name="Rusch D."/>
            <person name="Podicherti R."/>
            <person name="Tsui H.-C.T."/>
            <person name="Winkler M.E."/>
        </authorList>
    </citation>
    <scope>NUCLEOTIDE SEQUENCE</scope>
</reference>
<dbReference type="AlphaFoldDB" id="A0A381T3G0"/>
<gene>
    <name evidence="1" type="ORF">METZ01_LOCUS63614</name>
</gene>
<evidence type="ECO:0000313" key="1">
    <source>
        <dbReference type="EMBL" id="SVA10760.1"/>
    </source>
</evidence>
<protein>
    <submittedName>
        <fullName evidence="1">Uncharacterized protein</fullName>
    </submittedName>
</protein>
<dbReference type="EMBL" id="UINC01003971">
    <property type="protein sequence ID" value="SVA10760.1"/>
    <property type="molecule type" value="Genomic_DNA"/>
</dbReference>
<accession>A0A381T3G0</accession>
<sequence>MGFAQAQNQASYTEETAKLLEQVNLKTIDGREMAEVPLKLVLQLAIDRSVSLQISSLGNQEALHAVTAAKERNTPSLTTSFG</sequence>
<proteinExistence type="predicted"/>
<feature type="non-terminal residue" evidence="1">
    <location>
        <position position="82"/>
    </location>
</feature>
<name>A0A381T3G0_9ZZZZ</name>